<name>A0ABN2KGQ9_9MICC</name>
<proteinExistence type="predicted"/>
<keyword evidence="3" id="KW-1185">Reference proteome</keyword>
<evidence type="ECO:0000313" key="2">
    <source>
        <dbReference type="EMBL" id="GAA1755708.1"/>
    </source>
</evidence>
<protein>
    <submittedName>
        <fullName evidence="2">Uncharacterized protein</fullName>
    </submittedName>
</protein>
<dbReference type="Proteomes" id="UP001501204">
    <property type="component" value="Unassembled WGS sequence"/>
</dbReference>
<comment type="caution">
    <text evidence="2">The sequence shown here is derived from an EMBL/GenBank/DDBJ whole genome shotgun (WGS) entry which is preliminary data.</text>
</comment>
<accession>A0ABN2KGQ9</accession>
<feature type="region of interest" description="Disordered" evidence="1">
    <location>
        <begin position="48"/>
        <end position="79"/>
    </location>
</feature>
<gene>
    <name evidence="2" type="ORF">GCM10009767_13850</name>
</gene>
<organism evidence="2 3">
    <name type="scientific">Kocuria aegyptia</name>
    <dbReference type="NCBI Taxonomy" id="330943"/>
    <lineage>
        <taxon>Bacteria</taxon>
        <taxon>Bacillati</taxon>
        <taxon>Actinomycetota</taxon>
        <taxon>Actinomycetes</taxon>
        <taxon>Micrococcales</taxon>
        <taxon>Micrococcaceae</taxon>
        <taxon>Kocuria</taxon>
    </lineage>
</organism>
<evidence type="ECO:0000256" key="1">
    <source>
        <dbReference type="SAM" id="MobiDB-lite"/>
    </source>
</evidence>
<sequence length="161" mass="17444">MQGLSSRAWQQSEHPNRCAVTRPLNRCAASSQAERQCGESRLQFSGDVCTFSDGPGRGPDRVGSYGRIREQSSAVSPSMANRASREHRFCLVSVPWTLDGEFVRVGPMCGIPAPSIPAAPGLLPAAVRAATGQQLSRRVSWGLLTITGEHKGRTEVVWNRL</sequence>
<evidence type="ECO:0000313" key="3">
    <source>
        <dbReference type="Proteomes" id="UP001501204"/>
    </source>
</evidence>
<reference evidence="2 3" key="1">
    <citation type="journal article" date="2019" name="Int. J. Syst. Evol. Microbiol.">
        <title>The Global Catalogue of Microorganisms (GCM) 10K type strain sequencing project: providing services to taxonomists for standard genome sequencing and annotation.</title>
        <authorList>
            <consortium name="The Broad Institute Genomics Platform"/>
            <consortium name="The Broad Institute Genome Sequencing Center for Infectious Disease"/>
            <person name="Wu L."/>
            <person name="Ma J."/>
        </authorList>
    </citation>
    <scope>NUCLEOTIDE SEQUENCE [LARGE SCALE GENOMIC DNA]</scope>
    <source>
        <strain evidence="2 3">JCM 14735</strain>
    </source>
</reference>
<dbReference type="EMBL" id="BAAAOA010000015">
    <property type="protein sequence ID" value="GAA1755708.1"/>
    <property type="molecule type" value="Genomic_DNA"/>
</dbReference>